<feature type="compositionally biased region" description="Low complexity" evidence="1">
    <location>
        <begin position="94"/>
        <end position="107"/>
    </location>
</feature>
<dbReference type="InterPro" id="IPR052563">
    <property type="entry name" value="FliK"/>
</dbReference>
<accession>A0ABQ6GNP3</accession>
<keyword evidence="4" id="KW-1185">Reference proteome</keyword>
<proteinExistence type="predicted"/>
<dbReference type="CDD" id="cd17470">
    <property type="entry name" value="T3SS_Flik_C"/>
    <property type="match status" value="1"/>
</dbReference>
<feature type="compositionally biased region" description="Polar residues" evidence="1">
    <location>
        <begin position="64"/>
        <end position="78"/>
    </location>
</feature>
<feature type="compositionally biased region" description="Polar residues" evidence="1">
    <location>
        <begin position="347"/>
        <end position="363"/>
    </location>
</feature>
<feature type="domain" description="Flagellar hook-length control protein-like C-terminal" evidence="2">
    <location>
        <begin position="517"/>
        <end position="598"/>
    </location>
</feature>
<feature type="region of interest" description="Disordered" evidence="1">
    <location>
        <begin position="13"/>
        <end position="121"/>
    </location>
</feature>
<feature type="compositionally biased region" description="Basic and acidic residues" evidence="1">
    <location>
        <begin position="206"/>
        <end position="223"/>
    </location>
</feature>
<name>A0ABQ6GNP3_9GAMM</name>
<dbReference type="RefSeq" id="WP_284243490.1">
    <property type="nucleotide sequence ID" value="NZ_BSST01000001.1"/>
</dbReference>
<dbReference type="InterPro" id="IPR021136">
    <property type="entry name" value="Flagellar_hook_control-like_C"/>
</dbReference>
<evidence type="ECO:0000256" key="1">
    <source>
        <dbReference type="SAM" id="MobiDB-lite"/>
    </source>
</evidence>
<comment type="caution">
    <text evidence="3">The sequence shown here is derived from an EMBL/GenBank/DDBJ whole genome shotgun (WGS) entry which is preliminary data.</text>
</comment>
<dbReference type="Pfam" id="PF02120">
    <property type="entry name" value="Flg_hook"/>
    <property type="match status" value="1"/>
</dbReference>
<dbReference type="EMBL" id="BSST01000001">
    <property type="protein sequence ID" value="GLX77618.1"/>
    <property type="molecule type" value="Genomic_DNA"/>
</dbReference>
<feature type="compositionally biased region" description="Basic and acidic residues" evidence="1">
    <location>
        <begin position="54"/>
        <end position="63"/>
    </location>
</feature>
<feature type="compositionally biased region" description="Polar residues" evidence="1">
    <location>
        <begin position="415"/>
        <end position="424"/>
    </location>
</feature>
<feature type="compositionally biased region" description="Low complexity" evidence="1">
    <location>
        <begin position="399"/>
        <end position="414"/>
    </location>
</feature>
<reference evidence="3 4" key="1">
    <citation type="submission" date="2023-03" db="EMBL/GenBank/DDBJ databases">
        <title>Draft genome sequence of Thalassotalea insulae KCTC 62186T.</title>
        <authorList>
            <person name="Sawabe T."/>
        </authorList>
    </citation>
    <scope>NUCLEOTIDE SEQUENCE [LARGE SCALE GENOMIC DNA]</scope>
    <source>
        <strain evidence="3 4">KCTC 62186</strain>
    </source>
</reference>
<feature type="compositionally biased region" description="Polar residues" evidence="1">
    <location>
        <begin position="19"/>
        <end position="53"/>
    </location>
</feature>
<feature type="compositionally biased region" description="Polar residues" evidence="1">
    <location>
        <begin position="192"/>
        <end position="201"/>
    </location>
</feature>
<evidence type="ECO:0000313" key="4">
    <source>
        <dbReference type="Proteomes" id="UP001157186"/>
    </source>
</evidence>
<dbReference type="InterPro" id="IPR038610">
    <property type="entry name" value="FliK-like_C_sf"/>
</dbReference>
<evidence type="ECO:0000313" key="3">
    <source>
        <dbReference type="EMBL" id="GLX77618.1"/>
    </source>
</evidence>
<dbReference type="PANTHER" id="PTHR37533">
    <property type="entry name" value="FLAGELLAR HOOK-LENGTH CONTROL PROTEIN"/>
    <property type="match status" value="1"/>
</dbReference>
<dbReference type="Gene3D" id="3.30.750.140">
    <property type="match status" value="1"/>
</dbReference>
<feature type="region of interest" description="Disordered" evidence="1">
    <location>
        <begin position="344"/>
        <end position="424"/>
    </location>
</feature>
<evidence type="ECO:0000259" key="2">
    <source>
        <dbReference type="Pfam" id="PF02120"/>
    </source>
</evidence>
<dbReference type="PANTHER" id="PTHR37533:SF2">
    <property type="entry name" value="FLAGELLAR HOOK-LENGTH CONTROL PROTEIN"/>
    <property type="match status" value="1"/>
</dbReference>
<gene>
    <name evidence="3" type="ORF">tinsulaeT_09580</name>
</gene>
<organism evidence="3 4">
    <name type="scientific">Thalassotalea insulae</name>
    <dbReference type="NCBI Taxonomy" id="2056778"/>
    <lineage>
        <taxon>Bacteria</taxon>
        <taxon>Pseudomonadati</taxon>
        <taxon>Pseudomonadota</taxon>
        <taxon>Gammaproteobacteria</taxon>
        <taxon>Alteromonadales</taxon>
        <taxon>Colwelliaceae</taxon>
        <taxon>Thalassotalea</taxon>
    </lineage>
</organism>
<feature type="region of interest" description="Disordered" evidence="1">
    <location>
        <begin position="191"/>
        <end position="232"/>
    </location>
</feature>
<feature type="compositionally biased region" description="Polar residues" evidence="1">
    <location>
        <begin position="379"/>
        <end position="398"/>
    </location>
</feature>
<dbReference type="Proteomes" id="UP001157186">
    <property type="component" value="Unassembled WGS sequence"/>
</dbReference>
<sequence>MSQVSVLAIDVVQGVDSIGGNSNKAAGEQSSSADFSQVMSRQQQGKSGNTGDSNGKKSQDLESHVSSVPANASEQVSQDEAKQAGSVADDSDAASKQQTVQQGGKQTNSQDETEIAKDVSQLTEPLDAEGKAKVNDIAQQLLAFIQASDDVNTETTELIRGAGEKMPVSELAISLNNKGKVAFASESEKVTKVTSTANELSDNAEENTKQKESASSEIKKTSIEKNGSTAESVIKNNGEVISKEAAKQNSKSSNAGELEQLVKEGTAAQSTKVAKSISIQQTPPIIKQESENVEQLVRNKELLLSGADGESGIAEVEQKTASSQSANNKQTVNIQGEAVKVAVETPVKSNTDNTVSQESSDSEISAVVTAENNSERKTSASTTQRSTNQTIAANNVMAQQNSQQQTSSEQSSNQFLQQQSGKESNEQLIEQTLNVNKAQATSETSPAMPAKPSVINEPSASHLGQHATVMAEEHMFQHTMAKEHADSISVQSAKTAVQIHNETIAIYRKDFSSAVKDKVMVMINQKIKQLDIRLDPPELGSMQVRLNLQNEQAAVNFVVQNQQAKEAIEQNIHKLREMLSDSGVDVGDTNIEQRQQQGAEQSFAGQQTMEGDHGVEGELHDETMVRSQVNLYKASATGVDYYV</sequence>
<protein>
    <recommendedName>
        <fullName evidence="2">Flagellar hook-length control protein-like C-terminal domain-containing protein</fullName>
    </recommendedName>
</protein>